<evidence type="ECO:0000256" key="2">
    <source>
        <dbReference type="SAM" id="MobiDB-lite"/>
    </source>
</evidence>
<keyword evidence="1" id="KW-0862">Zinc</keyword>
<comment type="caution">
    <text evidence="3">The sequence shown here is derived from an EMBL/GenBank/DDBJ whole genome shotgun (WGS) entry which is preliminary data.</text>
</comment>
<comment type="function">
    <text evidence="1">Putative transcription activator involved in regulating light control of development.</text>
</comment>
<dbReference type="GO" id="GO:0006355">
    <property type="term" value="P:regulation of DNA-templated transcription"/>
    <property type="evidence" value="ECO:0007669"/>
    <property type="project" value="UniProtKB-UniRule"/>
</dbReference>
<reference evidence="3 4" key="1">
    <citation type="journal article" date="2014" name="Am. J. Bot.">
        <title>Genome assembly and annotation for red clover (Trifolium pratense; Fabaceae).</title>
        <authorList>
            <person name="Istvanek J."/>
            <person name="Jaros M."/>
            <person name="Krenek A."/>
            <person name="Repkova J."/>
        </authorList>
    </citation>
    <scope>NUCLEOTIDE SEQUENCE [LARGE SCALE GENOMIC DNA]</scope>
    <source>
        <strain evidence="4">cv. Tatra</strain>
        <tissue evidence="3">Young leaves</tissue>
    </source>
</reference>
<sequence length="176" mass="20245">EDTTKGSALNKFFKVFRIEKVHNPDEVDDDNDDDADNDNDGPSNIDVLDEEIQENLFPSFEDHARLDERVVTVDIRSKSFSCTCRMFENKDFLGRRVFKILEFLGGSVQYHCLKTIPGQYVLKRWTRDVRLSVDKLKSTISVGTEDTTQAQRYQQICAVIVQLSTLVYADFSSWCS</sequence>
<protein>
    <recommendedName>
        <fullName evidence="1">Protein FAR1-RELATED SEQUENCE</fullName>
    </recommendedName>
</protein>
<organism evidence="3 4">
    <name type="scientific">Trifolium pratense</name>
    <name type="common">Red clover</name>
    <dbReference type="NCBI Taxonomy" id="57577"/>
    <lineage>
        <taxon>Eukaryota</taxon>
        <taxon>Viridiplantae</taxon>
        <taxon>Streptophyta</taxon>
        <taxon>Embryophyta</taxon>
        <taxon>Tracheophyta</taxon>
        <taxon>Spermatophyta</taxon>
        <taxon>Magnoliopsida</taxon>
        <taxon>eudicotyledons</taxon>
        <taxon>Gunneridae</taxon>
        <taxon>Pentapetalae</taxon>
        <taxon>rosids</taxon>
        <taxon>fabids</taxon>
        <taxon>Fabales</taxon>
        <taxon>Fabaceae</taxon>
        <taxon>Papilionoideae</taxon>
        <taxon>50 kb inversion clade</taxon>
        <taxon>NPAAA clade</taxon>
        <taxon>Hologalegina</taxon>
        <taxon>IRL clade</taxon>
        <taxon>Trifolieae</taxon>
        <taxon>Trifolium</taxon>
    </lineage>
</organism>
<name>A0A2K3JP65_TRIPR</name>
<dbReference type="AlphaFoldDB" id="A0A2K3JP65"/>
<evidence type="ECO:0000313" key="3">
    <source>
        <dbReference type="EMBL" id="PNX55829.1"/>
    </source>
</evidence>
<comment type="similarity">
    <text evidence="1">Belongs to the FHY3/FAR1 family.</text>
</comment>
<evidence type="ECO:0000256" key="1">
    <source>
        <dbReference type="RuleBase" id="RU367018"/>
    </source>
</evidence>
<comment type="subcellular location">
    <subcellularLocation>
        <location evidence="1">Nucleus</location>
    </subcellularLocation>
</comment>
<dbReference type="PANTHER" id="PTHR31669">
    <property type="entry name" value="PROTEIN FAR1-RELATED SEQUENCE 10-RELATED"/>
    <property type="match status" value="1"/>
</dbReference>
<feature type="non-terminal residue" evidence="3">
    <location>
        <position position="1"/>
    </location>
</feature>
<dbReference type="GO" id="GO:0005634">
    <property type="term" value="C:nucleus"/>
    <property type="evidence" value="ECO:0007669"/>
    <property type="project" value="UniProtKB-SubCell"/>
</dbReference>
<dbReference type="GO" id="GO:0008270">
    <property type="term" value="F:zinc ion binding"/>
    <property type="evidence" value="ECO:0007669"/>
    <property type="project" value="UniProtKB-UniRule"/>
</dbReference>
<gene>
    <name evidence="3" type="ORF">L195_g049460</name>
</gene>
<dbReference type="EMBL" id="ASHM01072979">
    <property type="protein sequence ID" value="PNX55829.1"/>
    <property type="molecule type" value="Genomic_DNA"/>
</dbReference>
<keyword evidence="1" id="KW-0479">Metal-binding</keyword>
<feature type="compositionally biased region" description="Acidic residues" evidence="2">
    <location>
        <begin position="26"/>
        <end position="39"/>
    </location>
</feature>
<feature type="region of interest" description="Disordered" evidence="2">
    <location>
        <begin position="23"/>
        <end position="43"/>
    </location>
</feature>
<keyword evidence="1" id="KW-0539">Nucleus</keyword>
<keyword evidence="1" id="KW-0863">Zinc-finger</keyword>
<dbReference type="Proteomes" id="UP000236291">
    <property type="component" value="Unassembled WGS sequence"/>
</dbReference>
<dbReference type="PANTHER" id="PTHR31669:SF251">
    <property type="entry name" value="PROTEIN FAR1-RELATED SEQUENCE"/>
    <property type="match status" value="1"/>
</dbReference>
<reference evidence="3 4" key="2">
    <citation type="journal article" date="2017" name="Front. Plant Sci.">
        <title>Gene Classification and Mining of Molecular Markers Useful in Red Clover (Trifolium pratense) Breeding.</title>
        <authorList>
            <person name="Istvanek J."/>
            <person name="Dluhosova J."/>
            <person name="Dluhos P."/>
            <person name="Patkova L."/>
            <person name="Nedelnik J."/>
            <person name="Repkova J."/>
        </authorList>
    </citation>
    <scope>NUCLEOTIDE SEQUENCE [LARGE SCALE GENOMIC DNA]</scope>
    <source>
        <strain evidence="4">cv. Tatra</strain>
        <tissue evidence="3">Young leaves</tissue>
    </source>
</reference>
<dbReference type="InterPro" id="IPR031052">
    <property type="entry name" value="FHY3/FAR1"/>
</dbReference>
<accession>A0A2K3JP65</accession>
<proteinExistence type="inferred from homology"/>
<evidence type="ECO:0000313" key="4">
    <source>
        <dbReference type="Proteomes" id="UP000236291"/>
    </source>
</evidence>